<keyword evidence="10" id="KW-1185">Reference proteome</keyword>
<dbReference type="PANTHER" id="PTHR23513:SF11">
    <property type="entry name" value="STAPHYLOFERRIN A TRANSPORTER"/>
    <property type="match status" value="1"/>
</dbReference>
<feature type="transmembrane region" description="Helical" evidence="7">
    <location>
        <begin position="269"/>
        <end position="289"/>
    </location>
</feature>
<comment type="caution">
    <text evidence="9">The sequence shown here is derived from an EMBL/GenBank/DDBJ whole genome shotgun (WGS) entry which is preliminary data.</text>
</comment>
<dbReference type="InterPro" id="IPR036259">
    <property type="entry name" value="MFS_trans_sf"/>
</dbReference>
<dbReference type="InterPro" id="IPR020846">
    <property type="entry name" value="MFS_dom"/>
</dbReference>
<dbReference type="PROSITE" id="PS50850">
    <property type="entry name" value="MFS"/>
    <property type="match status" value="1"/>
</dbReference>
<dbReference type="PANTHER" id="PTHR23513">
    <property type="entry name" value="INTEGRAL MEMBRANE EFFLUX PROTEIN-RELATED"/>
    <property type="match status" value="1"/>
</dbReference>
<evidence type="ECO:0000256" key="6">
    <source>
        <dbReference type="ARBA" id="ARBA00023136"/>
    </source>
</evidence>
<sequence length="444" mass="47055">MPKSLALYRSLAPLRHRDYRLFFLSYLISMLGDGVWLVALPWVAMELGGDSSELAIVVGAEAVGLISCVLVGGALADRFPRKRVIGWSFVASFAVLALLTVLHVVGDLMMWQLVGAAFVLGASAAISGPASDAFTPDLVPEESLHSANALEATLRSLTMRMIGPALGGVLISLFDAMSVIVLNALSFGVAALCVALIRPSGSAGPVSEEETGSAEPVPYRQALRYLFGERWLWVLIVWSGVVLLLQSGPRQVLLPFLISDRLGGDARDYGLLIAVTGIAAVVASIVLGARKPPENYARWMLLAWTAGAAPLAVMVFVPSFWLLLPMAVMYGCFSTVGNVYWSTLIQTVPSAVRGRVISIDWLGSLALVPLSAVIAGVGSGRVFVVVLFVLGGTLPVLMTLATLRWVDLSALRPPGEVVEKPEESVLEVLESPGVAHPAPATSMS</sequence>
<keyword evidence="4 7" id="KW-0812">Transmembrane</keyword>
<dbReference type="SUPFAM" id="SSF103473">
    <property type="entry name" value="MFS general substrate transporter"/>
    <property type="match status" value="1"/>
</dbReference>
<feature type="transmembrane region" description="Helical" evidence="7">
    <location>
        <begin position="21"/>
        <end position="42"/>
    </location>
</feature>
<keyword evidence="6 7" id="KW-0472">Membrane</keyword>
<dbReference type="CDD" id="cd06173">
    <property type="entry name" value="MFS_MefA_like"/>
    <property type="match status" value="1"/>
</dbReference>
<dbReference type="RefSeq" id="WP_258776765.1">
    <property type="nucleotide sequence ID" value="NZ_JANUGP010000002.1"/>
</dbReference>
<comment type="subcellular location">
    <subcellularLocation>
        <location evidence="1">Cell membrane</location>
        <topology evidence="1">Multi-pass membrane protein</topology>
    </subcellularLocation>
</comment>
<protein>
    <submittedName>
        <fullName evidence="9">MFS transporter</fullName>
    </submittedName>
</protein>
<dbReference type="InterPro" id="IPR010290">
    <property type="entry name" value="TM_effector"/>
</dbReference>
<gene>
    <name evidence="9" type="ORF">NX794_04225</name>
</gene>
<keyword evidence="3" id="KW-1003">Cell membrane</keyword>
<proteinExistence type="predicted"/>
<feature type="transmembrane region" description="Helical" evidence="7">
    <location>
        <begin position="231"/>
        <end position="249"/>
    </location>
</feature>
<evidence type="ECO:0000259" key="8">
    <source>
        <dbReference type="PROSITE" id="PS50850"/>
    </source>
</evidence>
<feature type="transmembrane region" description="Helical" evidence="7">
    <location>
        <begin position="84"/>
        <end position="105"/>
    </location>
</feature>
<dbReference type="Gene3D" id="1.20.1250.20">
    <property type="entry name" value="MFS general substrate transporter like domains"/>
    <property type="match status" value="1"/>
</dbReference>
<accession>A0ABT2AW19</accession>
<keyword evidence="5 7" id="KW-1133">Transmembrane helix</keyword>
<dbReference type="Proteomes" id="UP001205612">
    <property type="component" value="Unassembled WGS sequence"/>
</dbReference>
<keyword evidence="2" id="KW-0813">Transport</keyword>
<evidence type="ECO:0000256" key="3">
    <source>
        <dbReference type="ARBA" id="ARBA00022475"/>
    </source>
</evidence>
<evidence type="ECO:0000256" key="5">
    <source>
        <dbReference type="ARBA" id="ARBA00022989"/>
    </source>
</evidence>
<evidence type="ECO:0000256" key="7">
    <source>
        <dbReference type="SAM" id="Phobius"/>
    </source>
</evidence>
<evidence type="ECO:0000313" key="9">
    <source>
        <dbReference type="EMBL" id="MCS0600441.1"/>
    </source>
</evidence>
<evidence type="ECO:0000256" key="4">
    <source>
        <dbReference type="ARBA" id="ARBA00022692"/>
    </source>
</evidence>
<name>A0ABT2AW19_9ACTN</name>
<evidence type="ECO:0000256" key="1">
    <source>
        <dbReference type="ARBA" id="ARBA00004651"/>
    </source>
</evidence>
<feature type="transmembrane region" description="Helical" evidence="7">
    <location>
        <begin position="54"/>
        <end position="75"/>
    </location>
</feature>
<dbReference type="Pfam" id="PF05977">
    <property type="entry name" value="MFS_3"/>
    <property type="match status" value="1"/>
</dbReference>
<feature type="transmembrane region" description="Helical" evidence="7">
    <location>
        <begin position="301"/>
        <end position="321"/>
    </location>
</feature>
<dbReference type="EMBL" id="JANUGP010000002">
    <property type="protein sequence ID" value="MCS0600441.1"/>
    <property type="molecule type" value="Genomic_DNA"/>
</dbReference>
<feature type="transmembrane region" description="Helical" evidence="7">
    <location>
        <begin position="357"/>
        <end position="377"/>
    </location>
</feature>
<evidence type="ECO:0000313" key="10">
    <source>
        <dbReference type="Proteomes" id="UP001205612"/>
    </source>
</evidence>
<evidence type="ECO:0000256" key="2">
    <source>
        <dbReference type="ARBA" id="ARBA00022448"/>
    </source>
</evidence>
<organism evidence="9 10">
    <name type="scientific">Streptomyces pyxinicus</name>
    <dbReference type="NCBI Taxonomy" id="2970331"/>
    <lineage>
        <taxon>Bacteria</taxon>
        <taxon>Bacillati</taxon>
        <taxon>Actinomycetota</taxon>
        <taxon>Actinomycetes</taxon>
        <taxon>Kitasatosporales</taxon>
        <taxon>Streptomycetaceae</taxon>
        <taxon>Streptomyces</taxon>
    </lineage>
</organism>
<feature type="transmembrane region" description="Helical" evidence="7">
    <location>
        <begin position="383"/>
        <end position="403"/>
    </location>
</feature>
<reference evidence="9 10" key="1">
    <citation type="submission" date="2022-08" db="EMBL/GenBank/DDBJ databases">
        <authorList>
            <person name="Somphong A."/>
            <person name="Phongsopitanun W."/>
        </authorList>
    </citation>
    <scope>NUCLEOTIDE SEQUENCE [LARGE SCALE GENOMIC DNA]</scope>
    <source>
        <strain evidence="9 10">LP11</strain>
    </source>
</reference>
<feature type="domain" description="Major facilitator superfamily (MFS) profile" evidence="8">
    <location>
        <begin position="18"/>
        <end position="410"/>
    </location>
</feature>